<dbReference type="Pfam" id="PF07660">
    <property type="entry name" value="STN"/>
    <property type="match status" value="1"/>
</dbReference>
<comment type="similarity">
    <text evidence="7">Belongs to the TonB-dependent receptor family.</text>
</comment>
<keyword evidence="8" id="KW-0732">Signal</keyword>
<dbReference type="InterPro" id="IPR008969">
    <property type="entry name" value="CarboxyPept-like_regulatory"/>
</dbReference>
<reference evidence="10 11" key="1">
    <citation type="submission" date="2020-09" db="EMBL/GenBank/DDBJ databases">
        <title>Genome sequences of type strains of Chitinophaga qingshengii and Chitinophaga varians.</title>
        <authorList>
            <person name="Kittiwongwattana C."/>
        </authorList>
    </citation>
    <scope>NUCLEOTIDE SEQUENCE [LARGE SCALE GENOMIC DNA]</scope>
    <source>
        <strain evidence="10 11">JCM 30026</strain>
    </source>
</reference>
<organism evidence="10 11">
    <name type="scientific">Chitinophaga qingshengii</name>
    <dbReference type="NCBI Taxonomy" id="1569794"/>
    <lineage>
        <taxon>Bacteria</taxon>
        <taxon>Pseudomonadati</taxon>
        <taxon>Bacteroidota</taxon>
        <taxon>Chitinophagia</taxon>
        <taxon>Chitinophagales</taxon>
        <taxon>Chitinophagaceae</taxon>
        <taxon>Chitinophaga</taxon>
    </lineage>
</organism>
<evidence type="ECO:0000256" key="7">
    <source>
        <dbReference type="PROSITE-ProRule" id="PRU01360"/>
    </source>
</evidence>
<evidence type="ECO:0000313" key="10">
    <source>
        <dbReference type="EMBL" id="MBC9934933.1"/>
    </source>
</evidence>
<dbReference type="EMBL" id="JACVFC010000007">
    <property type="protein sequence ID" value="MBC9934933.1"/>
    <property type="molecule type" value="Genomic_DNA"/>
</dbReference>
<dbReference type="InterPro" id="IPR012910">
    <property type="entry name" value="Plug_dom"/>
</dbReference>
<evidence type="ECO:0000256" key="1">
    <source>
        <dbReference type="ARBA" id="ARBA00004571"/>
    </source>
</evidence>
<sequence length="1117" mass="123420">MRISLTTLLLLLALLQISAKGYGQITLDEQHKPLTTILQRIKAQTGYVFFYNDAQLQGINASVQVKDADINAALAQCFKGLNYVYRIAEKNVFITAVKTNATLPPPGIISGIVTDSTGNPLPGVTVQVKGTGKGAVTDDKGRYQVEAGSSATLSFKLLGFETQEVAVLSREHIDIRLKASRGELGEVIVVGYSTQKKMDVTGAVAQVSANDLVRAPMTNVSQMLTGKLPGVSFQQPSGQPGYDDANMLVRGFGTFNNSSPLFLVDGVERAFGHIDPNDIETVSVLKDAAASAVYGVKGAHGVILITTKRGKAGGKPLFSYTGSATVSKNTQLPDFLTGTEYAYWHNKANEMDGNRKWFSDEQIAAMTNGDPSDGLENTNWQREFLNKPAFVNQHNLSVSGGSDNIRYFTSIGAMQQGGIVKDMKLERYNVRANLDMTPAKNWAISLNLAGRTEKLHTPGAASYEKQSIFSPISQALYMYPFLPFEYKGLPTGSSYMTLNPFAVAELSGFQQSANTMIESSAKISYTPAFISGLKASLFGSYDRKYADAKTFATPYYVNAFISETGKYGKSLADGFMANGSLIQTADNFDYTVVRPSLEYERETGKHHIGALFLYEWQKGNSNNLYASRWGYLLKDIPQLSFGQQLPPIPNAGGSTTSVQAGYVGRLNYAYAHKYLMEVAFRYDASYKFPKASRWGFFPSVSAGWVISEEKFFKDQVRNVDFLKLRGSAGMLGRDNVTPFLYEQYFNLTQSPVIALGDKLNTLYGLSSSTSYPSTHLTWEKTRTYNLGAELTMWKGLLSAEVDVFYKYTYDILQHTGSVYPSSLGGNYPEIENSGSVDVRGIELQLSHKHHIGQLQYTLSGNFSYSKNRILSIIQPENVQPWQNMIGKSIGQRLAYVATGLFQTEEQLKNSPAPPGGGYKRLGDIMYKDMNGDGKLTREDDMAVATRPGMPPLMYAFNLELRYHNFDFSMMWQGAALNDILLSGMYDNGIPDNTIFTKPFYGNGYNSPRYLLENSWTPEHTNARYPRLSLIPSGGNSLDATWWIEPGGYIRLKNTVFGYTLSPAALRTINIKGLRLYVAGTNLLTFSRFKYIDPESPSVNNGYYPQQRTYSAGANLTF</sequence>
<keyword evidence="10" id="KW-0675">Receptor</keyword>
<evidence type="ECO:0000256" key="3">
    <source>
        <dbReference type="ARBA" id="ARBA00022452"/>
    </source>
</evidence>
<comment type="subcellular location">
    <subcellularLocation>
        <location evidence="1 7">Cell outer membrane</location>
        <topology evidence="1 7">Multi-pass membrane protein</topology>
    </subcellularLocation>
</comment>
<dbReference type="InterPro" id="IPR023996">
    <property type="entry name" value="TonB-dep_OMP_SusC/RagA"/>
</dbReference>
<dbReference type="Pfam" id="PF13715">
    <property type="entry name" value="CarbopepD_reg_2"/>
    <property type="match status" value="1"/>
</dbReference>
<dbReference type="Gene3D" id="2.170.130.10">
    <property type="entry name" value="TonB-dependent receptor, plug domain"/>
    <property type="match status" value="1"/>
</dbReference>
<keyword evidence="2 7" id="KW-0813">Transport</keyword>
<dbReference type="Proteomes" id="UP000659124">
    <property type="component" value="Unassembled WGS sequence"/>
</dbReference>
<dbReference type="NCBIfam" id="TIGR04056">
    <property type="entry name" value="OMP_RagA_SusC"/>
    <property type="match status" value="1"/>
</dbReference>
<dbReference type="InterPro" id="IPR037066">
    <property type="entry name" value="Plug_dom_sf"/>
</dbReference>
<proteinExistence type="inferred from homology"/>
<dbReference type="InterPro" id="IPR023997">
    <property type="entry name" value="TonB-dep_OMP_SusC/RagA_CS"/>
</dbReference>
<keyword evidence="3 7" id="KW-1134">Transmembrane beta strand</keyword>
<comment type="caution">
    <text evidence="10">The sequence shown here is derived from an EMBL/GenBank/DDBJ whole genome shotgun (WGS) entry which is preliminary data.</text>
</comment>
<dbReference type="NCBIfam" id="TIGR04057">
    <property type="entry name" value="SusC_RagA_signa"/>
    <property type="match status" value="1"/>
</dbReference>
<evidence type="ECO:0000256" key="2">
    <source>
        <dbReference type="ARBA" id="ARBA00022448"/>
    </source>
</evidence>
<evidence type="ECO:0000259" key="9">
    <source>
        <dbReference type="SMART" id="SM00965"/>
    </source>
</evidence>
<keyword evidence="11" id="KW-1185">Reference proteome</keyword>
<dbReference type="Pfam" id="PF07715">
    <property type="entry name" value="Plug"/>
    <property type="match status" value="1"/>
</dbReference>
<dbReference type="InterPro" id="IPR011662">
    <property type="entry name" value="Secretin/TonB_short_N"/>
</dbReference>
<dbReference type="InterPro" id="IPR036942">
    <property type="entry name" value="Beta-barrel_TonB_sf"/>
</dbReference>
<evidence type="ECO:0000256" key="5">
    <source>
        <dbReference type="ARBA" id="ARBA00023136"/>
    </source>
</evidence>
<evidence type="ECO:0000256" key="4">
    <source>
        <dbReference type="ARBA" id="ARBA00022692"/>
    </source>
</evidence>
<evidence type="ECO:0000313" key="11">
    <source>
        <dbReference type="Proteomes" id="UP000659124"/>
    </source>
</evidence>
<dbReference type="SMART" id="SM00965">
    <property type="entry name" value="STN"/>
    <property type="match status" value="1"/>
</dbReference>
<feature type="domain" description="Secretin/TonB short N-terminal" evidence="9">
    <location>
        <begin position="47"/>
        <end position="97"/>
    </location>
</feature>
<gene>
    <name evidence="10" type="ORF">ICL07_31435</name>
</gene>
<name>A0ABR7TYT2_9BACT</name>
<accession>A0ABR7TYT2</accession>
<dbReference type="Gene3D" id="2.60.40.1120">
    <property type="entry name" value="Carboxypeptidase-like, regulatory domain"/>
    <property type="match status" value="1"/>
</dbReference>
<dbReference type="SUPFAM" id="SSF49464">
    <property type="entry name" value="Carboxypeptidase regulatory domain-like"/>
    <property type="match status" value="1"/>
</dbReference>
<keyword evidence="4 7" id="KW-0812">Transmembrane</keyword>
<keyword evidence="5 7" id="KW-0472">Membrane</keyword>
<dbReference type="RefSeq" id="WP_188092028.1">
    <property type="nucleotide sequence ID" value="NZ_JACVFC010000007.1"/>
</dbReference>
<feature type="signal peptide" evidence="8">
    <location>
        <begin position="1"/>
        <end position="19"/>
    </location>
</feature>
<dbReference type="Gene3D" id="2.40.170.20">
    <property type="entry name" value="TonB-dependent receptor, beta-barrel domain"/>
    <property type="match status" value="1"/>
</dbReference>
<dbReference type="SUPFAM" id="SSF56935">
    <property type="entry name" value="Porins"/>
    <property type="match status" value="1"/>
</dbReference>
<dbReference type="InterPro" id="IPR039426">
    <property type="entry name" value="TonB-dep_rcpt-like"/>
</dbReference>
<evidence type="ECO:0000256" key="6">
    <source>
        <dbReference type="ARBA" id="ARBA00023237"/>
    </source>
</evidence>
<evidence type="ECO:0000256" key="8">
    <source>
        <dbReference type="SAM" id="SignalP"/>
    </source>
</evidence>
<protein>
    <submittedName>
        <fullName evidence="10">TonB-dependent receptor</fullName>
    </submittedName>
</protein>
<keyword evidence="6 7" id="KW-0998">Cell outer membrane</keyword>
<dbReference type="PROSITE" id="PS52016">
    <property type="entry name" value="TONB_DEPENDENT_REC_3"/>
    <property type="match status" value="1"/>
</dbReference>
<feature type="chain" id="PRO_5045760554" evidence="8">
    <location>
        <begin position="20"/>
        <end position="1117"/>
    </location>
</feature>